<organism evidence="3 4">
    <name type="scientific">Austropuccinia psidii MF-1</name>
    <dbReference type="NCBI Taxonomy" id="1389203"/>
    <lineage>
        <taxon>Eukaryota</taxon>
        <taxon>Fungi</taxon>
        <taxon>Dikarya</taxon>
        <taxon>Basidiomycota</taxon>
        <taxon>Pucciniomycotina</taxon>
        <taxon>Pucciniomycetes</taxon>
        <taxon>Pucciniales</taxon>
        <taxon>Sphaerophragmiaceae</taxon>
        <taxon>Austropuccinia</taxon>
    </lineage>
</organism>
<dbReference type="EMBL" id="AVOT02058024">
    <property type="protein sequence ID" value="MBW0551997.1"/>
    <property type="molecule type" value="Genomic_DNA"/>
</dbReference>
<dbReference type="SUPFAM" id="SSF53098">
    <property type="entry name" value="Ribonuclease H-like"/>
    <property type="match status" value="1"/>
</dbReference>
<evidence type="ECO:0000313" key="3">
    <source>
        <dbReference type="EMBL" id="MBW0551997.1"/>
    </source>
</evidence>
<dbReference type="InterPro" id="IPR012337">
    <property type="entry name" value="RNaseH-like_sf"/>
</dbReference>
<accession>A0A9Q3IXS5</accession>
<dbReference type="GO" id="GO:0003723">
    <property type="term" value="F:RNA binding"/>
    <property type="evidence" value="ECO:0007669"/>
    <property type="project" value="UniProtKB-KW"/>
</dbReference>
<sequence length="263" mass="30338">MIDRDPKFTSTLWTNLHKYFGTNLSFSTAYHPETDWMAERITQALRDMIRRFCAYGLEFKDSDCFTHDWFTLIPALELEYNTSVHSSTGETPFMLKKGWNPRLAADTLRKDFIDIHPTASSFNIMLYEWNKSHKVPGFKLAELVIVLTLNFNHIKGQNKLNILIFTLHGTNAVQVELSGELENENPTFTVILIRAYQPSDKGFFSLRDLTTLALPPVKHNEDRKIKKGDLGVKIKGNISSDIQIQYMKTNGWKNQTYLTQINV</sequence>
<keyword evidence="4" id="KW-1185">Reference proteome</keyword>
<comment type="caution">
    <text evidence="3">The sequence shown here is derived from an EMBL/GenBank/DDBJ whole genome shotgun (WGS) entry which is preliminary data.</text>
</comment>
<dbReference type="InterPro" id="IPR050951">
    <property type="entry name" value="Retrovirus_Pol_polyprotein"/>
</dbReference>
<reference evidence="3" key="1">
    <citation type="submission" date="2021-03" db="EMBL/GenBank/DDBJ databases">
        <title>Draft genome sequence of rust myrtle Austropuccinia psidii MF-1, a brazilian biotype.</title>
        <authorList>
            <person name="Quecine M.C."/>
            <person name="Pachon D.M.R."/>
            <person name="Bonatelli M.L."/>
            <person name="Correr F.H."/>
            <person name="Franceschini L.M."/>
            <person name="Leite T.F."/>
            <person name="Margarido G.R.A."/>
            <person name="Almeida C.A."/>
            <person name="Ferrarezi J.A."/>
            <person name="Labate C.A."/>
        </authorList>
    </citation>
    <scope>NUCLEOTIDE SEQUENCE</scope>
    <source>
        <strain evidence="3">MF-1</strain>
    </source>
</reference>
<dbReference type="PROSITE" id="PS50994">
    <property type="entry name" value="INTEGRASE"/>
    <property type="match status" value="1"/>
</dbReference>
<dbReference type="InterPro" id="IPR001584">
    <property type="entry name" value="Integrase_cat-core"/>
</dbReference>
<protein>
    <recommendedName>
        <fullName evidence="2">Integrase catalytic domain-containing protein</fullName>
    </recommendedName>
</protein>
<dbReference type="OrthoDB" id="413122at2759"/>
<name>A0A9Q3IXS5_9BASI</name>
<feature type="domain" description="Integrase catalytic" evidence="2">
    <location>
        <begin position="1"/>
        <end position="100"/>
    </location>
</feature>
<dbReference type="Gene3D" id="3.30.420.10">
    <property type="entry name" value="Ribonuclease H-like superfamily/Ribonuclease H"/>
    <property type="match status" value="1"/>
</dbReference>
<evidence type="ECO:0000256" key="1">
    <source>
        <dbReference type="ARBA" id="ARBA00022884"/>
    </source>
</evidence>
<dbReference type="InterPro" id="IPR036397">
    <property type="entry name" value="RNaseH_sf"/>
</dbReference>
<dbReference type="PANTHER" id="PTHR37984">
    <property type="entry name" value="PROTEIN CBG26694"/>
    <property type="match status" value="1"/>
</dbReference>
<keyword evidence="1" id="KW-0694">RNA-binding</keyword>
<evidence type="ECO:0000313" key="4">
    <source>
        <dbReference type="Proteomes" id="UP000765509"/>
    </source>
</evidence>
<gene>
    <name evidence="3" type="ORF">O181_091712</name>
</gene>
<dbReference type="AlphaFoldDB" id="A0A9Q3IXS5"/>
<proteinExistence type="predicted"/>
<dbReference type="PANTHER" id="PTHR37984:SF5">
    <property type="entry name" value="PROTEIN NYNRIN-LIKE"/>
    <property type="match status" value="1"/>
</dbReference>
<evidence type="ECO:0000259" key="2">
    <source>
        <dbReference type="PROSITE" id="PS50994"/>
    </source>
</evidence>
<dbReference type="GO" id="GO:0015074">
    <property type="term" value="P:DNA integration"/>
    <property type="evidence" value="ECO:0007669"/>
    <property type="project" value="InterPro"/>
</dbReference>
<dbReference type="GO" id="GO:0005634">
    <property type="term" value="C:nucleus"/>
    <property type="evidence" value="ECO:0007669"/>
    <property type="project" value="UniProtKB-ARBA"/>
</dbReference>
<dbReference type="Proteomes" id="UP000765509">
    <property type="component" value="Unassembled WGS sequence"/>
</dbReference>